<gene>
    <name evidence="5" type="ORF">SAMN04488543_3400</name>
</gene>
<reference evidence="5 6" key="1">
    <citation type="submission" date="2016-10" db="EMBL/GenBank/DDBJ databases">
        <authorList>
            <person name="de Groot N.N."/>
        </authorList>
    </citation>
    <scope>NUCLEOTIDE SEQUENCE [LARGE SCALE GENOMIC DNA]</scope>
    <source>
        <strain evidence="5 6">DSM 21741</strain>
    </source>
</reference>
<comment type="cofactor">
    <cofactor evidence="3">
        <name>Zn(2+)</name>
        <dbReference type="ChEBI" id="CHEBI:29105"/>
    </cofactor>
    <text evidence="3">Binds 1 divalent metal cation per subunit.</text>
</comment>
<feature type="binding site" evidence="3">
    <location>
        <position position="96"/>
    </location>
    <ligand>
        <name>substrate</name>
    </ligand>
</feature>
<feature type="active site" description="Proton donor/acceptor" evidence="2">
    <location>
        <position position="191"/>
    </location>
</feature>
<keyword evidence="6" id="KW-1185">Reference proteome</keyword>
<protein>
    <submittedName>
        <fullName evidence="5">Sugar lactone lactonase YvrE</fullName>
    </submittedName>
</protein>
<dbReference type="STRING" id="546871.SAMN04488543_3400"/>
<dbReference type="Proteomes" id="UP000199092">
    <property type="component" value="Chromosome I"/>
</dbReference>
<proteinExistence type="inferred from homology"/>
<dbReference type="AlphaFoldDB" id="A0A1H1YQ95"/>
<dbReference type="GO" id="GO:0004341">
    <property type="term" value="F:gluconolactonase activity"/>
    <property type="evidence" value="ECO:0007669"/>
    <property type="project" value="TreeGrafter"/>
</dbReference>
<organism evidence="5 6">
    <name type="scientific">Friedmanniella luteola</name>
    <dbReference type="NCBI Taxonomy" id="546871"/>
    <lineage>
        <taxon>Bacteria</taxon>
        <taxon>Bacillati</taxon>
        <taxon>Actinomycetota</taxon>
        <taxon>Actinomycetes</taxon>
        <taxon>Propionibacteriales</taxon>
        <taxon>Nocardioidaceae</taxon>
        <taxon>Friedmanniella</taxon>
    </lineage>
</organism>
<comment type="similarity">
    <text evidence="1">Belongs to the SMP-30/CGR1 family.</text>
</comment>
<dbReference type="InterPro" id="IPR013658">
    <property type="entry name" value="SGL"/>
</dbReference>
<dbReference type="Gene3D" id="2.120.10.30">
    <property type="entry name" value="TolB, C-terminal domain"/>
    <property type="match status" value="1"/>
</dbReference>
<dbReference type="PANTHER" id="PTHR10907:SF47">
    <property type="entry name" value="REGUCALCIN"/>
    <property type="match status" value="1"/>
</dbReference>
<dbReference type="PRINTS" id="PR01790">
    <property type="entry name" value="SMP30FAMILY"/>
</dbReference>
<dbReference type="GO" id="GO:0005509">
    <property type="term" value="F:calcium ion binding"/>
    <property type="evidence" value="ECO:0007669"/>
    <property type="project" value="TreeGrafter"/>
</dbReference>
<dbReference type="OrthoDB" id="2633250at2"/>
<keyword evidence="3" id="KW-0862">Zinc</keyword>
<dbReference type="GO" id="GO:0019853">
    <property type="term" value="P:L-ascorbic acid biosynthetic process"/>
    <property type="evidence" value="ECO:0007669"/>
    <property type="project" value="TreeGrafter"/>
</dbReference>
<evidence type="ECO:0000256" key="3">
    <source>
        <dbReference type="PIRSR" id="PIRSR605511-2"/>
    </source>
</evidence>
<name>A0A1H1YQ95_9ACTN</name>
<accession>A0A1H1YQ95</accession>
<dbReference type="EMBL" id="LT629749">
    <property type="protein sequence ID" value="SDT23645.1"/>
    <property type="molecule type" value="Genomic_DNA"/>
</dbReference>
<feature type="binding site" evidence="3">
    <location>
        <position position="98"/>
    </location>
    <ligand>
        <name>substrate</name>
    </ligand>
</feature>
<evidence type="ECO:0000313" key="6">
    <source>
        <dbReference type="Proteomes" id="UP000199092"/>
    </source>
</evidence>
<feature type="domain" description="SMP-30/Gluconolactonase/LRE-like region" evidence="4">
    <location>
        <begin position="15"/>
        <end position="251"/>
    </location>
</feature>
<dbReference type="SUPFAM" id="SSF63829">
    <property type="entry name" value="Calcium-dependent phosphotriesterase"/>
    <property type="match status" value="1"/>
</dbReference>
<feature type="binding site" evidence="3">
    <location>
        <position position="16"/>
    </location>
    <ligand>
        <name>a divalent metal cation</name>
        <dbReference type="ChEBI" id="CHEBI:60240"/>
    </ligand>
</feature>
<dbReference type="Pfam" id="PF08450">
    <property type="entry name" value="SGL"/>
    <property type="match status" value="1"/>
</dbReference>
<dbReference type="PANTHER" id="PTHR10907">
    <property type="entry name" value="REGUCALCIN"/>
    <property type="match status" value="1"/>
</dbReference>
<dbReference type="InterPro" id="IPR011042">
    <property type="entry name" value="6-blade_b-propeller_TolB-like"/>
</dbReference>
<evidence type="ECO:0000256" key="2">
    <source>
        <dbReference type="PIRSR" id="PIRSR605511-1"/>
    </source>
</evidence>
<evidence type="ECO:0000256" key="1">
    <source>
        <dbReference type="ARBA" id="ARBA00008853"/>
    </source>
</evidence>
<evidence type="ECO:0000313" key="5">
    <source>
        <dbReference type="EMBL" id="SDT23645.1"/>
    </source>
</evidence>
<feature type="binding site" evidence="3">
    <location>
        <position position="144"/>
    </location>
    <ligand>
        <name>a divalent metal cation</name>
        <dbReference type="ChEBI" id="CHEBI:60240"/>
    </ligand>
</feature>
<evidence type="ECO:0000259" key="4">
    <source>
        <dbReference type="Pfam" id="PF08450"/>
    </source>
</evidence>
<keyword evidence="3" id="KW-0479">Metal-binding</keyword>
<feature type="binding site" evidence="3">
    <location>
        <position position="191"/>
    </location>
    <ligand>
        <name>a divalent metal cation</name>
        <dbReference type="ChEBI" id="CHEBI:60240"/>
    </ligand>
</feature>
<dbReference type="InterPro" id="IPR005511">
    <property type="entry name" value="SMP-30"/>
</dbReference>
<sequence>MTRASRFSDVVAGHGEGPVWWPGEGLRITDAYQGQVVSLAADGTVARRTDVGAFVGAFRPRTGGGIVAAALRSFVLVDPDGTVHDLGELWDHEGLRMNDGATAPDGSFLCGSMQTGGPGGEASLLRLHVDGSVSAVLTGVSVSNGLVFSADGRQVYYNDTPTHHVDVFDVADDGSWHDRRTVADLGEDSPDGMTIDTDGRLWVAVWGGGQVRCLDAGSGAVLDVVEVDGPTQTSACTFGGDDLDQLFITTSDEGGSGGPHAGSVYVADVGARGLLPVPYPA</sequence>
<dbReference type="RefSeq" id="WP_091414309.1">
    <property type="nucleotide sequence ID" value="NZ_LT629749.1"/>
</dbReference>